<evidence type="ECO:0000256" key="1">
    <source>
        <dbReference type="ARBA" id="ARBA00023002"/>
    </source>
</evidence>
<dbReference type="GO" id="GO:0016491">
    <property type="term" value="F:oxidoreductase activity"/>
    <property type="evidence" value="ECO:0007669"/>
    <property type="project" value="UniProtKB-KW"/>
</dbReference>
<evidence type="ECO:0000313" key="4">
    <source>
        <dbReference type="Proteomes" id="UP001180845"/>
    </source>
</evidence>
<accession>A0AAE3ZKP6</accession>
<dbReference type="InterPro" id="IPR050523">
    <property type="entry name" value="AKR_Detox_Biosynth"/>
</dbReference>
<proteinExistence type="predicted"/>
<keyword evidence="1" id="KW-0560">Oxidoreductase</keyword>
<protein>
    <submittedName>
        <fullName evidence="3">Aryl-alcohol dehydrogenase-like predicted oxidoreductase</fullName>
    </submittedName>
</protein>
<dbReference type="Proteomes" id="UP001180845">
    <property type="component" value="Unassembled WGS sequence"/>
</dbReference>
<evidence type="ECO:0000313" key="3">
    <source>
        <dbReference type="EMBL" id="MDR7304619.1"/>
    </source>
</evidence>
<dbReference type="InterPro" id="IPR023210">
    <property type="entry name" value="NADP_OxRdtase_dom"/>
</dbReference>
<comment type="caution">
    <text evidence="3">The sequence shown here is derived from an EMBL/GenBank/DDBJ whole genome shotgun (WGS) entry which is preliminary data.</text>
</comment>
<gene>
    <name evidence="3" type="ORF">JOF55_004863</name>
</gene>
<dbReference type="PANTHER" id="PTHR43364:SF4">
    <property type="entry name" value="NAD(P)-LINKED OXIDOREDUCTASE SUPERFAMILY PROTEIN"/>
    <property type="match status" value="1"/>
</dbReference>
<dbReference type="PANTHER" id="PTHR43364">
    <property type="entry name" value="NADH-SPECIFIC METHYLGLYOXAL REDUCTASE-RELATED"/>
    <property type="match status" value="1"/>
</dbReference>
<dbReference type="AlphaFoldDB" id="A0AAE3ZKP6"/>
<keyword evidence="4" id="KW-1185">Reference proteome</keyword>
<feature type="domain" description="NADP-dependent oxidoreductase" evidence="2">
    <location>
        <begin position="3"/>
        <end position="161"/>
    </location>
</feature>
<reference evidence="3" key="1">
    <citation type="submission" date="2023-07" db="EMBL/GenBank/DDBJ databases">
        <title>Sequencing the genomes of 1000 actinobacteria strains.</title>
        <authorList>
            <person name="Klenk H.-P."/>
        </authorList>
    </citation>
    <scope>NUCLEOTIDE SEQUENCE</scope>
    <source>
        <strain evidence="3">DSM 45977</strain>
    </source>
</reference>
<dbReference type="Pfam" id="PF00248">
    <property type="entry name" value="Aldo_ket_red"/>
    <property type="match status" value="1"/>
</dbReference>
<sequence length="194" mass="20916">MLTPVEETMRALDDQVRAGKVLYVGVSDWYAWEVAQANTLATLRGWTAFSGLQVPYSLGERTVERELVPMAAQLGLAVTAWSPLGGGRLARGSKDPLVGALKNVAGEIGARATQVAIAWLRRRSGRVIPIIGVSKAEQMRENLGALDIELSTDHLAELDKASSIELGFPGDFLADMQVRDAVYGSHRARIGEGM</sequence>
<name>A0AAE3ZKP6_9ACTN</name>
<dbReference type="GO" id="GO:0005829">
    <property type="term" value="C:cytosol"/>
    <property type="evidence" value="ECO:0007669"/>
    <property type="project" value="TreeGrafter"/>
</dbReference>
<organism evidence="3 4">
    <name type="scientific">Haloactinomyces albus</name>
    <dbReference type="NCBI Taxonomy" id="1352928"/>
    <lineage>
        <taxon>Bacteria</taxon>
        <taxon>Bacillati</taxon>
        <taxon>Actinomycetota</taxon>
        <taxon>Actinomycetes</taxon>
        <taxon>Actinopolysporales</taxon>
        <taxon>Actinopolysporaceae</taxon>
        <taxon>Haloactinomyces</taxon>
    </lineage>
</organism>
<dbReference type="EMBL" id="JAVDXW010000002">
    <property type="protein sequence ID" value="MDR7304619.1"/>
    <property type="molecule type" value="Genomic_DNA"/>
</dbReference>
<evidence type="ECO:0000259" key="2">
    <source>
        <dbReference type="Pfam" id="PF00248"/>
    </source>
</evidence>
<dbReference type="Gene3D" id="3.20.20.100">
    <property type="entry name" value="NADP-dependent oxidoreductase domain"/>
    <property type="match status" value="1"/>
</dbReference>
<dbReference type="InterPro" id="IPR036812">
    <property type="entry name" value="NAD(P)_OxRdtase_dom_sf"/>
</dbReference>
<dbReference type="SUPFAM" id="SSF51430">
    <property type="entry name" value="NAD(P)-linked oxidoreductase"/>
    <property type="match status" value="1"/>
</dbReference>